<feature type="transmembrane region" description="Helical" evidence="14">
    <location>
        <begin position="510"/>
        <end position="531"/>
    </location>
</feature>
<dbReference type="GO" id="GO:0072345">
    <property type="term" value="F:NAADP-sensitive calcium-release channel activity"/>
    <property type="evidence" value="ECO:0007669"/>
    <property type="project" value="TreeGrafter"/>
</dbReference>
<comment type="catalytic activity">
    <reaction evidence="12">
        <text>Ca(2+)(in) = Ca(2+)(out)</text>
        <dbReference type="Rhea" id="RHEA:29671"/>
        <dbReference type="ChEBI" id="CHEBI:29108"/>
    </reaction>
</comment>
<dbReference type="Gene3D" id="1.10.287.70">
    <property type="match status" value="1"/>
</dbReference>
<evidence type="ECO:0000256" key="4">
    <source>
        <dbReference type="ARBA" id="ARBA00022475"/>
    </source>
</evidence>
<keyword evidence="9 14" id="KW-0472">Membrane</keyword>
<dbReference type="Pfam" id="PF21381">
    <property type="entry name" value="MCLN_ECD"/>
    <property type="match status" value="1"/>
</dbReference>
<evidence type="ECO:0000256" key="10">
    <source>
        <dbReference type="ARBA" id="ARBA00023157"/>
    </source>
</evidence>
<keyword evidence="4" id="KW-1003">Cell membrane</keyword>
<name>A0A085M8X7_9BILA</name>
<dbReference type="InterPro" id="IPR013122">
    <property type="entry name" value="PKD1_2_channel"/>
</dbReference>
<keyword evidence="3" id="KW-0813">Transport</keyword>
<feature type="region of interest" description="Disordered" evidence="13">
    <location>
        <begin position="1"/>
        <end position="22"/>
    </location>
</feature>
<evidence type="ECO:0000256" key="7">
    <source>
        <dbReference type="ARBA" id="ARBA00022989"/>
    </source>
</evidence>
<comment type="subcellular location">
    <subcellularLocation>
        <location evidence="2">Cell membrane</location>
        <topology evidence="2">Multi-pass membrane protein</topology>
    </subcellularLocation>
    <subcellularLocation>
        <location evidence="1">Endosome membrane</location>
        <topology evidence="1">Multi-pass membrane protein</topology>
    </subcellularLocation>
</comment>
<keyword evidence="5 14" id="KW-0812">Transmembrane</keyword>
<feature type="transmembrane region" description="Helical" evidence="14">
    <location>
        <begin position="442"/>
        <end position="464"/>
    </location>
</feature>
<reference evidence="17 18" key="1">
    <citation type="journal article" date="2014" name="Nat. Genet.">
        <title>Genome and transcriptome of the porcine whipworm Trichuris suis.</title>
        <authorList>
            <person name="Jex A.R."/>
            <person name="Nejsum P."/>
            <person name="Schwarz E.M."/>
            <person name="Hu L."/>
            <person name="Young N.D."/>
            <person name="Hall R.S."/>
            <person name="Korhonen P.K."/>
            <person name="Liao S."/>
            <person name="Thamsborg S."/>
            <person name="Xia J."/>
            <person name="Xu P."/>
            <person name="Wang S."/>
            <person name="Scheerlinck J.P."/>
            <person name="Hofmann A."/>
            <person name="Sternberg P.W."/>
            <person name="Wang J."/>
            <person name="Gasser R.B."/>
        </authorList>
    </citation>
    <scope>NUCLEOTIDE SEQUENCE [LARGE SCALE GENOMIC DNA]</scope>
    <source>
        <strain evidence="17">DCEP-RM93M</strain>
    </source>
</reference>
<evidence type="ECO:0000313" key="17">
    <source>
        <dbReference type="EMBL" id="KFD53673.1"/>
    </source>
</evidence>
<keyword evidence="6" id="KW-0967">Endosome</keyword>
<keyword evidence="8" id="KW-0406">Ion transport</keyword>
<dbReference type="GO" id="GO:0005886">
    <property type="term" value="C:plasma membrane"/>
    <property type="evidence" value="ECO:0007669"/>
    <property type="project" value="UniProtKB-SubCell"/>
</dbReference>
<dbReference type="PANTHER" id="PTHR12127">
    <property type="entry name" value="MUCOLIPIN"/>
    <property type="match status" value="1"/>
</dbReference>
<evidence type="ECO:0000256" key="6">
    <source>
        <dbReference type="ARBA" id="ARBA00022753"/>
    </source>
</evidence>
<dbReference type="InterPro" id="IPR049134">
    <property type="entry name" value="MCLN_ECD"/>
</dbReference>
<evidence type="ECO:0000256" key="9">
    <source>
        <dbReference type="ARBA" id="ARBA00023136"/>
    </source>
</evidence>
<evidence type="ECO:0000259" key="16">
    <source>
        <dbReference type="Pfam" id="PF21381"/>
    </source>
</evidence>
<evidence type="ECO:0000259" key="15">
    <source>
        <dbReference type="Pfam" id="PF08016"/>
    </source>
</evidence>
<dbReference type="AlphaFoldDB" id="A0A085M8X7"/>
<evidence type="ECO:0000256" key="14">
    <source>
        <dbReference type="SAM" id="Phobius"/>
    </source>
</evidence>
<keyword evidence="10" id="KW-1015">Disulfide bond</keyword>
<evidence type="ECO:0000256" key="3">
    <source>
        <dbReference type="ARBA" id="ARBA00022448"/>
    </source>
</evidence>
<protein>
    <submittedName>
        <fullName evidence="17">Uncharacterized protein</fullName>
    </submittedName>
</protein>
<keyword evidence="18" id="KW-1185">Reference proteome</keyword>
<feature type="transmembrane region" description="Helical" evidence="14">
    <location>
        <begin position="314"/>
        <end position="336"/>
    </location>
</feature>
<keyword evidence="11" id="KW-0407">Ion channel</keyword>
<dbReference type="CDD" id="cd21050">
    <property type="entry name" value="ELD_TRPML"/>
    <property type="match status" value="1"/>
</dbReference>
<feature type="transmembrane region" description="Helical" evidence="14">
    <location>
        <begin position="399"/>
        <end position="422"/>
    </location>
</feature>
<evidence type="ECO:0000256" key="1">
    <source>
        <dbReference type="ARBA" id="ARBA00004337"/>
    </source>
</evidence>
<evidence type="ECO:0000256" key="5">
    <source>
        <dbReference type="ARBA" id="ARBA00022692"/>
    </source>
</evidence>
<feature type="domain" description="Mucolipin extracytosolic" evidence="16">
    <location>
        <begin position="80"/>
        <end position="292"/>
    </location>
</feature>
<dbReference type="EMBL" id="KL363214">
    <property type="protein sequence ID" value="KFD53673.1"/>
    <property type="molecule type" value="Genomic_DNA"/>
</dbReference>
<evidence type="ECO:0000313" key="18">
    <source>
        <dbReference type="Proteomes" id="UP000030764"/>
    </source>
</evidence>
<evidence type="ECO:0000256" key="8">
    <source>
        <dbReference type="ARBA" id="ARBA00023065"/>
    </source>
</evidence>
<feature type="domain" description="Polycystin cation channel PKD1/PKD2" evidence="15">
    <location>
        <begin position="401"/>
        <end position="537"/>
    </location>
</feature>
<keyword evidence="7 14" id="KW-1133">Transmembrane helix</keyword>
<dbReference type="GO" id="GO:0005765">
    <property type="term" value="C:lysosomal membrane"/>
    <property type="evidence" value="ECO:0007669"/>
    <property type="project" value="TreeGrafter"/>
</dbReference>
<evidence type="ECO:0000256" key="12">
    <source>
        <dbReference type="ARBA" id="ARBA00036634"/>
    </source>
</evidence>
<proteinExistence type="predicted"/>
<dbReference type="GO" id="GO:0010008">
    <property type="term" value="C:endosome membrane"/>
    <property type="evidence" value="ECO:0007669"/>
    <property type="project" value="UniProtKB-SubCell"/>
</dbReference>
<accession>A0A085M8X7</accession>
<evidence type="ECO:0000256" key="2">
    <source>
        <dbReference type="ARBA" id="ARBA00004651"/>
    </source>
</evidence>
<evidence type="ECO:0000256" key="11">
    <source>
        <dbReference type="ARBA" id="ARBA00023303"/>
    </source>
</evidence>
<evidence type="ECO:0000256" key="13">
    <source>
        <dbReference type="SAM" id="MobiDB-lite"/>
    </source>
</evidence>
<dbReference type="InterPro" id="IPR039031">
    <property type="entry name" value="Mucolipin"/>
</dbReference>
<feature type="transmembrane region" description="Helical" evidence="14">
    <location>
        <begin position="357"/>
        <end position="379"/>
    </location>
</feature>
<dbReference type="Pfam" id="PF08016">
    <property type="entry name" value="PKD_channel"/>
    <property type="match status" value="1"/>
</dbReference>
<dbReference type="Proteomes" id="UP000030764">
    <property type="component" value="Unassembled WGS sequence"/>
</dbReference>
<organism evidence="17 18">
    <name type="scientific">Trichuris suis</name>
    <name type="common">pig whipworm</name>
    <dbReference type="NCBI Taxonomy" id="68888"/>
    <lineage>
        <taxon>Eukaryota</taxon>
        <taxon>Metazoa</taxon>
        <taxon>Ecdysozoa</taxon>
        <taxon>Nematoda</taxon>
        <taxon>Enoplea</taxon>
        <taxon>Dorylaimia</taxon>
        <taxon>Trichinellida</taxon>
        <taxon>Trichuridae</taxon>
        <taxon>Trichuris</taxon>
    </lineage>
</organism>
<gene>
    <name evidence="17" type="ORF">M513_05378</name>
</gene>
<dbReference type="PANTHER" id="PTHR12127:SF7">
    <property type="entry name" value="SD02261P"/>
    <property type="match status" value="1"/>
</dbReference>
<sequence>MNASRLKRLTTSDQDERIPGESEVRTFQETVTSSNLSTNDISFVQNCTETRDDQYRLQLRLDLLKWLQLYNFGDMRMAHVNFIEESKASLRHIFLPQWSSERDIISYPPNSAPYAIYSLDDFYSHLTYAVVQRIGILCRLAANFIQYYKLNVSTFGNYEYNRRMFDEYDYPPMHMCLYQYRLSEAHLPDPDYIYDTTVLKNCTTITLRNMEWLNENFSIVPLLASKNLTIHRRRFLFVELMFSLKTIHVRRTTSSDLPDCFRLDPVIRFDSAMHTGQVLVELSVKAEYVNCRGEMNSPGTGRAYRILLTTLDVLILPTCVVSLLLCARALLSAYYLKLDTRRYLKEKLGQNLSKNDELAFLNGWYILILVNDVCILLGTLLKLDLEFKVPRCIVFDSSLLTATGMLLGVGTFLVWMGILRYFGFFSQYNLIILTLKRSIPNVMRFMLCAAILYLAFLFCGWIVIGPYNMKFRSLMITSECLFALINGDDMFATFSTTSDQNVAVSWFTRIYLYIFISLFTYVVLSLFIAIIMDAYDVIKVVCHEQHSQDSVLLQFIGKRAAGECNEQFPATESTVFLRLCRSVRRSPAPPCEPFLAPAPPILIGDFAHPDWLD</sequence>